<dbReference type="InterPro" id="IPR002557">
    <property type="entry name" value="Chitin-bd_dom"/>
</dbReference>
<dbReference type="Proteomes" id="UP000030746">
    <property type="component" value="Unassembled WGS sequence"/>
</dbReference>
<accession>V4AN30</accession>
<dbReference type="AlphaFoldDB" id="V4AN30"/>
<evidence type="ECO:0000256" key="1">
    <source>
        <dbReference type="SAM" id="SignalP"/>
    </source>
</evidence>
<dbReference type="Gene3D" id="2.170.140.10">
    <property type="entry name" value="Chitin binding domain"/>
    <property type="match status" value="1"/>
</dbReference>
<organism evidence="3 4">
    <name type="scientific">Lottia gigantea</name>
    <name type="common">Giant owl limpet</name>
    <dbReference type="NCBI Taxonomy" id="225164"/>
    <lineage>
        <taxon>Eukaryota</taxon>
        <taxon>Metazoa</taxon>
        <taxon>Spiralia</taxon>
        <taxon>Lophotrochozoa</taxon>
        <taxon>Mollusca</taxon>
        <taxon>Gastropoda</taxon>
        <taxon>Patellogastropoda</taxon>
        <taxon>Lottioidea</taxon>
        <taxon>Lottiidae</taxon>
        <taxon>Lottia</taxon>
    </lineage>
</organism>
<dbReference type="RefSeq" id="XP_009053299.1">
    <property type="nucleotide sequence ID" value="XM_009055051.1"/>
</dbReference>
<dbReference type="KEGG" id="lgi:LOTGIDRAFT_160173"/>
<feature type="domain" description="Chitin-binding type-2" evidence="2">
    <location>
        <begin position="41"/>
        <end position="102"/>
    </location>
</feature>
<evidence type="ECO:0000259" key="2">
    <source>
        <dbReference type="PROSITE" id="PS50940"/>
    </source>
</evidence>
<sequence length="250" mass="28252">MAILRSDRYRMIEWTVCVLLFIYLSIPQTVTLPNGRVPAYDPLCNIGFAPERFMPVFWDCSGFINCDPTPLGRYEAIWENCPPQLVFSSRGRNCVTSSYCPDGKAASVSFCQSGSTPNLAFKHPDSCAMYYQCNTTKPNSNLRVYENECDLGMLFDEKDGKCIDKRLVDCGDRPLPQGTCGYRKLCKLPSCRGLPNGYYPLEEAPFTAEYFECISEEFIAVRRCTEASEIFDPSLRRCTRGVLPGKDFTT</sequence>
<dbReference type="InterPro" id="IPR036508">
    <property type="entry name" value="Chitin-bd_dom_sf"/>
</dbReference>
<dbReference type="GO" id="GO:0008061">
    <property type="term" value="F:chitin binding"/>
    <property type="evidence" value="ECO:0007669"/>
    <property type="project" value="InterPro"/>
</dbReference>
<dbReference type="EMBL" id="KB201549">
    <property type="protein sequence ID" value="ESO96185.1"/>
    <property type="molecule type" value="Genomic_DNA"/>
</dbReference>
<dbReference type="Pfam" id="PF01607">
    <property type="entry name" value="CBM_14"/>
    <property type="match status" value="1"/>
</dbReference>
<proteinExistence type="predicted"/>
<feature type="chain" id="PRO_5004716793" description="Chitin-binding type-2 domain-containing protein" evidence="1">
    <location>
        <begin position="32"/>
        <end position="250"/>
    </location>
</feature>
<keyword evidence="1" id="KW-0732">Signal</keyword>
<gene>
    <name evidence="3" type="ORF">LOTGIDRAFT_160173</name>
</gene>
<protein>
    <recommendedName>
        <fullName evidence="2">Chitin-binding type-2 domain-containing protein</fullName>
    </recommendedName>
</protein>
<dbReference type="CTD" id="20238324"/>
<reference evidence="3 4" key="1">
    <citation type="journal article" date="2013" name="Nature">
        <title>Insights into bilaterian evolution from three spiralian genomes.</title>
        <authorList>
            <person name="Simakov O."/>
            <person name="Marletaz F."/>
            <person name="Cho S.J."/>
            <person name="Edsinger-Gonzales E."/>
            <person name="Havlak P."/>
            <person name="Hellsten U."/>
            <person name="Kuo D.H."/>
            <person name="Larsson T."/>
            <person name="Lv J."/>
            <person name="Arendt D."/>
            <person name="Savage R."/>
            <person name="Osoegawa K."/>
            <person name="de Jong P."/>
            <person name="Grimwood J."/>
            <person name="Chapman J.A."/>
            <person name="Shapiro H."/>
            <person name="Aerts A."/>
            <person name="Otillar R.P."/>
            <person name="Terry A.Y."/>
            <person name="Boore J.L."/>
            <person name="Grigoriev I.V."/>
            <person name="Lindberg D.R."/>
            <person name="Seaver E.C."/>
            <person name="Weisblat D.A."/>
            <person name="Putnam N.H."/>
            <person name="Rokhsar D.S."/>
        </authorList>
    </citation>
    <scope>NUCLEOTIDE SEQUENCE [LARGE SCALE GENOMIC DNA]</scope>
</reference>
<dbReference type="GO" id="GO:0005576">
    <property type="term" value="C:extracellular region"/>
    <property type="evidence" value="ECO:0007669"/>
    <property type="project" value="InterPro"/>
</dbReference>
<feature type="signal peptide" evidence="1">
    <location>
        <begin position="1"/>
        <end position="31"/>
    </location>
</feature>
<evidence type="ECO:0000313" key="3">
    <source>
        <dbReference type="EMBL" id="ESO96185.1"/>
    </source>
</evidence>
<dbReference type="GeneID" id="20238324"/>
<dbReference type="SMART" id="SM00494">
    <property type="entry name" value="ChtBD2"/>
    <property type="match status" value="2"/>
</dbReference>
<feature type="domain" description="Chitin-binding type-2" evidence="2">
    <location>
        <begin position="108"/>
        <end position="172"/>
    </location>
</feature>
<dbReference type="SUPFAM" id="SSF57625">
    <property type="entry name" value="Invertebrate chitin-binding proteins"/>
    <property type="match status" value="2"/>
</dbReference>
<keyword evidence="4" id="KW-1185">Reference proteome</keyword>
<name>V4AN30_LOTGI</name>
<evidence type="ECO:0000313" key="4">
    <source>
        <dbReference type="Proteomes" id="UP000030746"/>
    </source>
</evidence>
<dbReference type="HOGENOM" id="CLU_1112382_0_0_1"/>
<dbReference type="PROSITE" id="PS50940">
    <property type="entry name" value="CHIT_BIND_II"/>
    <property type="match status" value="2"/>
</dbReference>